<sequence length="292" mass="32327">MSFSEPMYITALDSRVAEPLYITVSDGRVKTTLARDASQSKEVETTYDPHDPYVQAGICRTGSDPDFTNMSCKEEMSSTSLRCISASSRCSSSDSTTCSAMASPADRRAEALPLLRRPSSPQCQAHEMTSTRLLWCEGNAEGRMEQMQALARQFHCGTLSHFSSPSSFTRWFFEQGSRPVAELGAVLVAGWREAKPCGAAIKAAITGDTGGLRKDCKRPEKWDRKLAADIVRAMIILPENPKHSKRAADWIRSDDFLSQILEFRVVDTSAELPHVLAQLSDTQARPVVRLRF</sequence>
<evidence type="ECO:0000313" key="1">
    <source>
        <dbReference type="EMBL" id="CAE7780729.1"/>
    </source>
</evidence>
<accession>A0A812YHP6</accession>
<reference evidence="1" key="1">
    <citation type="submission" date="2021-02" db="EMBL/GenBank/DDBJ databases">
        <authorList>
            <person name="Dougan E. K."/>
            <person name="Rhodes N."/>
            <person name="Thang M."/>
            <person name="Chan C."/>
        </authorList>
    </citation>
    <scope>NUCLEOTIDE SEQUENCE</scope>
</reference>
<gene>
    <name evidence="1" type="ORF">SNEC2469_LOCUS22873</name>
</gene>
<keyword evidence="2" id="KW-1185">Reference proteome</keyword>
<organism evidence="1 2">
    <name type="scientific">Symbiodinium necroappetens</name>
    <dbReference type="NCBI Taxonomy" id="1628268"/>
    <lineage>
        <taxon>Eukaryota</taxon>
        <taxon>Sar</taxon>
        <taxon>Alveolata</taxon>
        <taxon>Dinophyceae</taxon>
        <taxon>Suessiales</taxon>
        <taxon>Symbiodiniaceae</taxon>
        <taxon>Symbiodinium</taxon>
    </lineage>
</organism>
<dbReference type="OrthoDB" id="419121at2759"/>
<name>A0A812YHP6_9DINO</name>
<proteinExistence type="predicted"/>
<dbReference type="Proteomes" id="UP000601435">
    <property type="component" value="Unassembled WGS sequence"/>
</dbReference>
<dbReference type="AlphaFoldDB" id="A0A812YHP6"/>
<comment type="caution">
    <text evidence="1">The sequence shown here is derived from an EMBL/GenBank/DDBJ whole genome shotgun (WGS) entry which is preliminary data.</text>
</comment>
<evidence type="ECO:0000313" key="2">
    <source>
        <dbReference type="Proteomes" id="UP000601435"/>
    </source>
</evidence>
<protein>
    <submittedName>
        <fullName evidence="1">Uncharacterized protein</fullName>
    </submittedName>
</protein>
<dbReference type="EMBL" id="CAJNJA010042108">
    <property type="protein sequence ID" value="CAE7780729.1"/>
    <property type="molecule type" value="Genomic_DNA"/>
</dbReference>